<protein>
    <recommendedName>
        <fullName evidence="8">Putative beta-barrel assembly-enhancing protease</fullName>
        <ecNumber evidence="8">3.4.-.-</ecNumber>
    </recommendedName>
</protein>
<keyword evidence="5 8" id="KW-0378">Hydrolase</keyword>
<dbReference type="PANTHER" id="PTHR22726:SF1">
    <property type="entry name" value="METALLOENDOPEPTIDASE OMA1, MITOCHONDRIAL"/>
    <property type="match status" value="1"/>
</dbReference>
<feature type="active site" evidence="8">
    <location>
        <position position="125"/>
    </location>
</feature>
<keyword evidence="11" id="KW-1185">Reference proteome</keyword>
<evidence type="ECO:0000313" key="11">
    <source>
        <dbReference type="Proteomes" id="UP000281474"/>
    </source>
</evidence>
<dbReference type="PANTHER" id="PTHR22726">
    <property type="entry name" value="METALLOENDOPEPTIDASE OMA1"/>
    <property type="match status" value="1"/>
</dbReference>
<dbReference type="InterPro" id="IPR011990">
    <property type="entry name" value="TPR-like_helical_dom_sf"/>
</dbReference>
<keyword evidence="2 8" id="KW-0479">Metal-binding</keyword>
<dbReference type="EC" id="3.4.-.-" evidence="8"/>
<dbReference type="OrthoDB" id="319710at2"/>
<dbReference type="AlphaFoldDB" id="A0A3L8Q2P1"/>
<dbReference type="InterPro" id="IPR001915">
    <property type="entry name" value="Peptidase_M48"/>
</dbReference>
<keyword evidence="6 8" id="KW-0862">Zinc</keyword>
<keyword evidence="3 8" id="KW-0732">Signal</keyword>
<proteinExistence type="inferred from homology"/>
<feature type="domain" description="Peptidase M48" evidence="9">
    <location>
        <begin position="59"/>
        <end position="247"/>
    </location>
</feature>
<dbReference type="Gene3D" id="1.25.40.10">
    <property type="entry name" value="Tetratricopeptide repeat domain"/>
    <property type="match status" value="1"/>
</dbReference>
<comment type="cofactor">
    <cofactor evidence="8">
        <name>Zn(2+)</name>
        <dbReference type="ChEBI" id="CHEBI:29105"/>
    </cofactor>
    <text evidence="8">Binds 1 zinc ion per subunit.</text>
</comment>
<evidence type="ECO:0000256" key="1">
    <source>
        <dbReference type="ARBA" id="ARBA00022670"/>
    </source>
</evidence>
<evidence type="ECO:0000256" key="7">
    <source>
        <dbReference type="ARBA" id="ARBA00023049"/>
    </source>
</evidence>
<dbReference type="GO" id="GO:0004222">
    <property type="term" value="F:metalloendopeptidase activity"/>
    <property type="evidence" value="ECO:0007669"/>
    <property type="project" value="InterPro"/>
</dbReference>
<comment type="caution">
    <text evidence="10">The sequence shown here is derived from an EMBL/GenBank/DDBJ whole genome shotgun (WGS) entry which is preliminary data.</text>
</comment>
<dbReference type="GO" id="GO:0051603">
    <property type="term" value="P:proteolysis involved in protein catabolic process"/>
    <property type="evidence" value="ECO:0007669"/>
    <property type="project" value="TreeGrafter"/>
</dbReference>
<feature type="binding site" evidence="8">
    <location>
        <position position="128"/>
    </location>
    <ligand>
        <name>Zn(2+)</name>
        <dbReference type="ChEBI" id="CHEBI:29105"/>
        <note>catalytic</note>
    </ligand>
</feature>
<evidence type="ECO:0000256" key="3">
    <source>
        <dbReference type="ARBA" id="ARBA00022729"/>
    </source>
</evidence>
<keyword evidence="7 8" id="KW-0482">Metalloprotease</keyword>
<dbReference type="GO" id="GO:0008270">
    <property type="term" value="F:zinc ion binding"/>
    <property type="evidence" value="ECO:0007669"/>
    <property type="project" value="UniProtKB-UniRule"/>
</dbReference>
<dbReference type="Pfam" id="PF14559">
    <property type="entry name" value="TPR_19"/>
    <property type="match status" value="1"/>
</dbReference>
<accession>A0A3L8Q2P1</accession>
<feature type="binding site" evidence="8">
    <location>
        <position position="124"/>
    </location>
    <ligand>
        <name>Zn(2+)</name>
        <dbReference type="ChEBI" id="CHEBI:29105"/>
        <note>catalytic</note>
    </ligand>
</feature>
<organism evidence="10 11">
    <name type="scientific">Parashewanella curva</name>
    <dbReference type="NCBI Taxonomy" id="2338552"/>
    <lineage>
        <taxon>Bacteria</taxon>
        <taxon>Pseudomonadati</taxon>
        <taxon>Pseudomonadota</taxon>
        <taxon>Gammaproteobacteria</taxon>
        <taxon>Alteromonadales</taxon>
        <taxon>Shewanellaceae</taxon>
        <taxon>Parashewanella</taxon>
    </lineage>
</organism>
<evidence type="ECO:0000256" key="5">
    <source>
        <dbReference type="ARBA" id="ARBA00022801"/>
    </source>
</evidence>
<dbReference type="InterPro" id="IPR051156">
    <property type="entry name" value="Mito/Outer_Membr_Metalloprot"/>
</dbReference>
<dbReference type="GO" id="GO:0042597">
    <property type="term" value="C:periplasmic space"/>
    <property type="evidence" value="ECO:0007669"/>
    <property type="project" value="UniProtKB-SubCell"/>
</dbReference>
<comment type="similarity">
    <text evidence="8">Belongs to the peptidase M48 family. BepA subfamily.</text>
</comment>
<evidence type="ECO:0000313" key="10">
    <source>
        <dbReference type="EMBL" id="RLV61279.1"/>
    </source>
</evidence>
<name>A0A3L8Q2P1_9GAMM</name>
<reference evidence="10 11" key="1">
    <citation type="submission" date="2018-09" db="EMBL/GenBank/DDBJ databases">
        <title>Phylogeny of the Shewanellaceae, and recommendation for two new genera, Pseudoshewanella and Parashewanella.</title>
        <authorList>
            <person name="Wang G."/>
        </authorList>
    </citation>
    <scope>NUCLEOTIDE SEQUENCE [LARGE SCALE GENOMIC DNA]</scope>
    <source>
        <strain evidence="10 11">C51</strain>
    </source>
</reference>
<comment type="function">
    <text evidence="8">Functions as both a chaperone and a metalloprotease. Maintains the integrity of the outer membrane by promoting either the assembly or the elimination of outer membrane proteins, depending on their folding state.</text>
</comment>
<dbReference type="GO" id="GO:0016020">
    <property type="term" value="C:membrane"/>
    <property type="evidence" value="ECO:0007669"/>
    <property type="project" value="InterPro"/>
</dbReference>
<dbReference type="EMBL" id="QZEI01000005">
    <property type="protein sequence ID" value="RLV61279.1"/>
    <property type="molecule type" value="Genomic_DNA"/>
</dbReference>
<dbReference type="InterPro" id="IPR030873">
    <property type="entry name" value="Protease_BepA"/>
</dbReference>
<dbReference type="Pfam" id="PF01435">
    <property type="entry name" value="Peptidase_M48"/>
    <property type="match status" value="1"/>
</dbReference>
<evidence type="ECO:0000256" key="6">
    <source>
        <dbReference type="ARBA" id="ARBA00022833"/>
    </source>
</evidence>
<dbReference type="HAMAP" id="MF_00997">
    <property type="entry name" value="Protease_BepA"/>
    <property type="match status" value="1"/>
</dbReference>
<dbReference type="RefSeq" id="WP_121837540.1">
    <property type="nucleotide sequence ID" value="NZ_ML014756.1"/>
</dbReference>
<evidence type="ECO:0000256" key="8">
    <source>
        <dbReference type="HAMAP-Rule" id="MF_00997"/>
    </source>
</evidence>
<feature type="binding site" evidence="8">
    <location>
        <position position="189"/>
    </location>
    <ligand>
        <name>Zn(2+)</name>
        <dbReference type="ChEBI" id="CHEBI:29105"/>
        <note>catalytic</note>
    </ligand>
</feature>
<keyword evidence="1 8" id="KW-0645">Protease</keyword>
<dbReference type="Proteomes" id="UP000281474">
    <property type="component" value="Unassembled WGS sequence"/>
</dbReference>
<keyword evidence="4 8" id="KW-0574">Periplasm</keyword>
<feature type="active site" description="Proton donor" evidence="8">
    <location>
        <position position="193"/>
    </location>
</feature>
<sequence length="477" mass="53715">MALLTASMLSSSHFAWSDNELPNLGTAAASTLTIDQENELGDIYMRVQRASRPVVYDPLLNQYITELGNKLVAHAQDVKTPFKFFLIQNDEINAFAFFGGHVGIHTGLFLNANNESELASVYAHEIAHVTQRHLARAMEARARSNPAMIAGLLGSLLLTIAAPEAGMAALATTTGIARQTQINYTRSNEQEADRIGMHTLVDSGFDPDGAYLFFNKLARKYQYATRLPEILQSHPLPKSRITEARNRAAKYPHRYIPASLEFQLAKARVQVRFSDLSPSATLAMFNKQLKLKTFVLKDAALYGKALALFELDKIQQSSAIIKQLLNHNPDNLFYIDTKTDLLIKQKKYQQAITMLEAQYQDKPASQVIAMNLAHAYIEAEKSDKAIPILQDAIFYEWDNMVAYQLLLDAYSKTDNPAMEHYIQAEIMALQANYDGAIDQLNYAHKNSQGDPLQLARIEARIRQFRQYEIEIKKLSKR</sequence>
<dbReference type="Gene3D" id="3.30.2010.10">
    <property type="entry name" value="Metalloproteases ('zincins'), catalytic domain"/>
    <property type="match status" value="1"/>
</dbReference>
<evidence type="ECO:0000256" key="2">
    <source>
        <dbReference type="ARBA" id="ARBA00022723"/>
    </source>
</evidence>
<evidence type="ECO:0000256" key="4">
    <source>
        <dbReference type="ARBA" id="ARBA00022764"/>
    </source>
</evidence>
<evidence type="ECO:0000259" key="9">
    <source>
        <dbReference type="Pfam" id="PF01435"/>
    </source>
</evidence>
<dbReference type="SUPFAM" id="SSF48452">
    <property type="entry name" value="TPR-like"/>
    <property type="match status" value="1"/>
</dbReference>
<comment type="subcellular location">
    <subcellularLocation>
        <location evidence="8">Periplasm</location>
    </subcellularLocation>
</comment>
<gene>
    <name evidence="10" type="ORF">D5018_02925</name>
</gene>